<evidence type="ECO:0000313" key="1">
    <source>
        <dbReference type="EMBL" id="KAH3697496.1"/>
    </source>
</evidence>
<dbReference type="EMBL" id="JAIWYP010000016">
    <property type="protein sequence ID" value="KAH3697496.1"/>
    <property type="molecule type" value="Genomic_DNA"/>
</dbReference>
<accession>A0A9D3YEV2</accession>
<gene>
    <name evidence="1" type="ORF">DPMN_084998</name>
</gene>
<proteinExistence type="predicted"/>
<keyword evidence="2" id="KW-1185">Reference proteome</keyword>
<reference evidence="1" key="1">
    <citation type="journal article" date="2019" name="bioRxiv">
        <title>The Genome of the Zebra Mussel, Dreissena polymorpha: A Resource for Invasive Species Research.</title>
        <authorList>
            <person name="McCartney M.A."/>
            <person name="Auch B."/>
            <person name="Kono T."/>
            <person name="Mallez S."/>
            <person name="Zhang Y."/>
            <person name="Obille A."/>
            <person name="Becker A."/>
            <person name="Abrahante J.E."/>
            <person name="Garbe J."/>
            <person name="Badalamenti J.P."/>
            <person name="Herman A."/>
            <person name="Mangelson H."/>
            <person name="Liachko I."/>
            <person name="Sullivan S."/>
            <person name="Sone E.D."/>
            <person name="Koren S."/>
            <person name="Silverstein K.A.T."/>
            <person name="Beckman K.B."/>
            <person name="Gohl D.M."/>
        </authorList>
    </citation>
    <scope>NUCLEOTIDE SEQUENCE</scope>
    <source>
        <strain evidence="1">Duluth1</strain>
        <tissue evidence="1">Whole animal</tissue>
    </source>
</reference>
<dbReference type="AlphaFoldDB" id="A0A9D3YEV2"/>
<dbReference type="Proteomes" id="UP000828390">
    <property type="component" value="Unassembled WGS sequence"/>
</dbReference>
<reference evidence="1" key="2">
    <citation type="submission" date="2020-11" db="EMBL/GenBank/DDBJ databases">
        <authorList>
            <person name="McCartney M.A."/>
            <person name="Auch B."/>
            <person name="Kono T."/>
            <person name="Mallez S."/>
            <person name="Becker A."/>
            <person name="Gohl D.M."/>
            <person name="Silverstein K.A.T."/>
            <person name="Koren S."/>
            <person name="Bechman K.B."/>
            <person name="Herman A."/>
            <person name="Abrahante J.E."/>
            <person name="Garbe J."/>
        </authorList>
    </citation>
    <scope>NUCLEOTIDE SEQUENCE</scope>
    <source>
        <strain evidence="1">Duluth1</strain>
        <tissue evidence="1">Whole animal</tissue>
    </source>
</reference>
<sequence length="50" mass="5812">MDAHKTIVLVAPADFAQLDALVSGWLPDEWMRCRWRYKACRGLDFGMITR</sequence>
<evidence type="ECO:0000313" key="2">
    <source>
        <dbReference type="Proteomes" id="UP000828390"/>
    </source>
</evidence>
<name>A0A9D3YEV2_DREPO</name>
<protein>
    <submittedName>
        <fullName evidence="1">Uncharacterized protein</fullName>
    </submittedName>
</protein>
<organism evidence="1 2">
    <name type="scientific">Dreissena polymorpha</name>
    <name type="common">Zebra mussel</name>
    <name type="synonym">Mytilus polymorpha</name>
    <dbReference type="NCBI Taxonomy" id="45954"/>
    <lineage>
        <taxon>Eukaryota</taxon>
        <taxon>Metazoa</taxon>
        <taxon>Spiralia</taxon>
        <taxon>Lophotrochozoa</taxon>
        <taxon>Mollusca</taxon>
        <taxon>Bivalvia</taxon>
        <taxon>Autobranchia</taxon>
        <taxon>Heteroconchia</taxon>
        <taxon>Euheterodonta</taxon>
        <taxon>Imparidentia</taxon>
        <taxon>Neoheterodontei</taxon>
        <taxon>Myida</taxon>
        <taxon>Dreissenoidea</taxon>
        <taxon>Dreissenidae</taxon>
        <taxon>Dreissena</taxon>
    </lineage>
</organism>
<comment type="caution">
    <text evidence="1">The sequence shown here is derived from an EMBL/GenBank/DDBJ whole genome shotgun (WGS) entry which is preliminary data.</text>
</comment>